<reference evidence="4 5" key="1">
    <citation type="submission" date="2018-05" db="EMBL/GenBank/DDBJ databases">
        <title>Genome sequencing and assembly of the regulated plant pathogen Lachnellula willkommii and related sister species for the development of diagnostic species identification markers.</title>
        <authorList>
            <person name="Giroux E."/>
            <person name="Bilodeau G."/>
        </authorList>
    </citation>
    <scope>NUCLEOTIDE SEQUENCE [LARGE SCALE GENOMIC DNA]</scope>
    <source>
        <strain evidence="4 5">CBS 268.59</strain>
    </source>
</reference>
<feature type="repeat" description="ANK" evidence="2">
    <location>
        <begin position="953"/>
        <end position="985"/>
    </location>
</feature>
<dbReference type="EMBL" id="QGMK01001423">
    <property type="protein sequence ID" value="TVY68789.1"/>
    <property type="molecule type" value="Genomic_DNA"/>
</dbReference>
<dbReference type="InterPro" id="IPR010730">
    <property type="entry name" value="HET"/>
</dbReference>
<feature type="domain" description="NACHT" evidence="3">
    <location>
        <begin position="330"/>
        <end position="449"/>
    </location>
</feature>
<feature type="repeat" description="ANK" evidence="2">
    <location>
        <begin position="986"/>
        <end position="1018"/>
    </location>
</feature>
<accession>A0A8T9BX75</accession>
<dbReference type="InterPro" id="IPR027417">
    <property type="entry name" value="P-loop_NTPase"/>
</dbReference>
<dbReference type="InterPro" id="IPR036770">
    <property type="entry name" value="Ankyrin_rpt-contain_sf"/>
</dbReference>
<dbReference type="PANTHER" id="PTHR10622:SF10">
    <property type="entry name" value="HET DOMAIN-CONTAINING PROTEIN"/>
    <property type="match status" value="1"/>
</dbReference>
<dbReference type="Proteomes" id="UP000469558">
    <property type="component" value="Unassembled WGS sequence"/>
</dbReference>
<dbReference type="PROSITE" id="PS50837">
    <property type="entry name" value="NACHT"/>
    <property type="match status" value="1"/>
</dbReference>
<sequence length="1099" mass="125325">MRLLKLKANGEFDLTKDIINNQQPYAILSHTWGDDDDEVTFTDLTEGTGKTKPGFRKILFCAKQAARDGLQYFWVDTCCIDKSNNTELSEAINSMFRWYRDAAKCYVYISDIVREERDQASLSSQSWLSAFRESRWFTRGWTLQELIAPQSVQFFCSTGTQLGDKKSMERQLHQITGIAITALRGAPLSTFSIDERMSWAENRNTKREEDKAYSLLGIFDVHLPLIYGEGKNNAIRRLREEVRKLPVMAQLEELEAASESPKLKKELAIRDSVDIKPDVKRSLIDQLYFTEIDERLTNLTAAQGTTCRWFLTKPEYMSWHDKTQQAHHGGFLWIKGNPGTGKSTLMKFLFEEAKLNSSGDALQITLSFFFRARGTEEEKSTSGLYRAILHQLFQKAVTLRESLEWMTPDGAMVVQRDGWSEETLKQTLRHAIQRLGSRSLMIFVDALDECERKQVAGMVCFFEELCDRAKRSQARLQICFSSRHYPTIFVERGIEVILEDETGHTDDIKQYIKSKLRLGISKQADSLRSEILDKSSRIFLWVVLVLDILHSEYPNSSISIKRIRERLDEIPPGLTDLFEMILTRDGENLEQLRVCLKCVLFALRPLEPQELYFAVQLGLNRESSTYWDQDDINIDQLRTFVRSSSKGLAEATRYGQASEVQFIHESVRDFLLGNYENQWSGVSSNFLGHGHELLKECCLAQLNACHKHGLKIPDSVIPPSDPMISKSPQVALLVKGIQTEFPFLEYSVRNILNHANDAQRREIDQRKFIFNFPRQRWVSLHNLLRARPKVNVMDKSVSLLYILATGNLARLIQICPQRDLCFEVENQLQGTPFFAALAANSLEAAYELLKAQVQSQPQNKWLSHFLELYYANKAKSNRFGDFTFSPSQSTFSYAAERCDEAILYILCASKNFDVESKDRFNRTPLSWAAGRGKEELVELLLKKGAATEARDNYGQTPLSRAAEIGHFWVMKLLLEKGADPSAKDRFGRTPLSWASENGHEKAAKILLPNGADLEAEKGYGWTPLSRAAGNGHQALVRLLLKRGADLLSEDIYGGTPLSRAVKNGHAGVADILREAQKDEYTVVNYRRRPKKKSGSRETF</sequence>
<dbReference type="InterPro" id="IPR002110">
    <property type="entry name" value="Ankyrin_rpt"/>
</dbReference>
<dbReference type="Pfam" id="PF24883">
    <property type="entry name" value="NPHP3_N"/>
    <property type="match status" value="1"/>
</dbReference>
<protein>
    <submittedName>
        <fullName evidence="4">Vegetative incompatibility protein HET-E-1</fullName>
    </submittedName>
</protein>
<dbReference type="Gene3D" id="1.25.40.20">
    <property type="entry name" value="Ankyrin repeat-containing domain"/>
    <property type="match status" value="3"/>
</dbReference>
<dbReference type="SUPFAM" id="SSF52540">
    <property type="entry name" value="P-loop containing nucleoside triphosphate hydrolases"/>
    <property type="match status" value="1"/>
</dbReference>
<dbReference type="PROSITE" id="PS50088">
    <property type="entry name" value="ANK_REPEAT"/>
    <property type="match status" value="4"/>
</dbReference>
<dbReference type="InterPro" id="IPR007111">
    <property type="entry name" value="NACHT_NTPase"/>
</dbReference>
<dbReference type="InterPro" id="IPR056884">
    <property type="entry name" value="NPHP3-like_N"/>
</dbReference>
<evidence type="ECO:0000259" key="3">
    <source>
        <dbReference type="PROSITE" id="PS50837"/>
    </source>
</evidence>
<evidence type="ECO:0000256" key="2">
    <source>
        <dbReference type="PROSITE-ProRule" id="PRU00023"/>
    </source>
</evidence>
<proteinExistence type="predicted"/>
<dbReference type="Gene3D" id="3.40.50.300">
    <property type="entry name" value="P-loop containing nucleotide triphosphate hydrolases"/>
    <property type="match status" value="1"/>
</dbReference>
<keyword evidence="1" id="KW-0677">Repeat</keyword>
<keyword evidence="5" id="KW-1185">Reference proteome</keyword>
<keyword evidence="2" id="KW-0040">ANK repeat</keyword>
<feature type="repeat" description="ANK" evidence="2">
    <location>
        <begin position="920"/>
        <end position="952"/>
    </location>
</feature>
<dbReference type="SMART" id="SM00248">
    <property type="entry name" value="ANK"/>
    <property type="match status" value="5"/>
</dbReference>
<dbReference type="SUPFAM" id="SSF48403">
    <property type="entry name" value="Ankyrin repeat"/>
    <property type="match status" value="1"/>
</dbReference>
<dbReference type="Pfam" id="PF06985">
    <property type="entry name" value="HET"/>
    <property type="match status" value="1"/>
</dbReference>
<comment type="caution">
    <text evidence="4">The sequence shown here is derived from an EMBL/GenBank/DDBJ whole genome shotgun (WGS) entry which is preliminary data.</text>
</comment>
<name>A0A8T9BX75_9HELO</name>
<gene>
    <name evidence="4" type="primary">HET-E1_4</name>
    <name evidence="4" type="ORF">LSUE1_G006998</name>
</gene>
<dbReference type="AlphaFoldDB" id="A0A8T9BX75"/>
<dbReference type="PROSITE" id="PS50297">
    <property type="entry name" value="ANK_REP_REGION"/>
    <property type="match status" value="4"/>
</dbReference>
<dbReference type="OrthoDB" id="194358at2759"/>
<feature type="repeat" description="ANK" evidence="2">
    <location>
        <begin position="1019"/>
        <end position="1051"/>
    </location>
</feature>
<dbReference type="Pfam" id="PF12796">
    <property type="entry name" value="Ank_2"/>
    <property type="match status" value="2"/>
</dbReference>
<organism evidence="4 5">
    <name type="scientific">Lachnellula suecica</name>
    <dbReference type="NCBI Taxonomy" id="602035"/>
    <lineage>
        <taxon>Eukaryota</taxon>
        <taxon>Fungi</taxon>
        <taxon>Dikarya</taxon>
        <taxon>Ascomycota</taxon>
        <taxon>Pezizomycotina</taxon>
        <taxon>Leotiomycetes</taxon>
        <taxon>Helotiales</taxon>
        <taxon>Lachnaceae</taxon>
        <taxon>Lachnellula</taxon>
    </lineage>
</organism>
<evidence type="ECO:0000256" key="1">
    <source>
        <dbReference type="ARBA" id="ARBA00022737"/>
    </source>
</evidence>
<evidence type="ECO:0000313" key="5">
    <source>
        <dbReference type="Proteomes" id="UP000469558"/>
    </source>
</evidence>
<evidence type="ECO:0000313" key="4">
    <source>
        <dbReference type="EMBL" id="TVY68789.1"/>
    </source>
</evidence>
<dbReference type="PANTHER" id="PTHR10622">
    <property type="entry name" value="HET DOMAIN-CONTAINING PROTEIN"/>
    <property type="match status" value="1"/>
</dbReference>